<sequence>MWIYKILLGPLLLVQGRWVRKNIIRLAEPDGPRQGVNGSGPELRVLVLGDSAAAGVGVAQQDEALAGQLVKRLSDSFLVKWQLVAKTGENTDSIIPLLDSELAPDARFDLVLISLGVNDVTANKHCNVFIAQTNRLITVLKTRYQAKRIVFSGIPPMGHFPALPQPLRWYLGRIGQQFDNALKTLTKEQGFGYLPQDQDISPALMATDGFHPSALLYQKWATEAARHVVVNRKAR</sequence>
<dbReference type="PANTHER" id="PTHR30383:SF24">
    <property type="entry name" value="THIOESTERASE 1_PROTEASE 1_LYSOPHOSPHOLIPASE L1"/>
    <property type="match status" value="1"/>
</dbReference>
<reference evidence="2 3" key="1">
    <citation type="submission" date="2018-11" db="EMBL/GenBank/DDBJ databases">
        <authorList>
            <person name="Ye M.-Q."/>
            <person name="Du Z.-J."/>
        </authorList>
    </citation>
    <scope>NUCLEOTIDE SEQUENCE [LARGE SCALE GENOMIC DNA]</scope>
    <source>
        <strain evidence="2 3">U0105</strain>
    </source>
</reference>
<dbReference type="Pfam" id="PF13472">
    <property type="entry name" value="Lipase_GDSL_2"/>
    <property type="match status" value="1"/>
</dbReference>
<gene>
    <name evidence="2" type="ORF">DRW07_13785</name>
</gene>
<keyword evidence="2" id="KW-0378">Hydrolase</keyword>
<accession>A0A3N5XXT4</accession>
<evidence type="ECO:0000313" key="3">
    <source>
        <dbReference type="Proteomes" id="UP000275281"/>
    </source>
</evidence>
<dbReference type="InterPro" id="IPR051532">
    <property type="entry name" value="Ester_Hydrolysis_Enzymes"/>
</dbReference>
<feature type="domain" description="SGNH hydrolase-type esterase" evidence="1">
    <location>
        <begin position="47"/>
        <end position="218"/>
    </location>
</feature>
<dbReference type="RefSeq" id="WP_124028508.1">
    <property type="nucleotide sequence ID" value="NZ_JBHRSN010000007.1"/>
</dbReference>
<dbReference type="OrthoDB" id="9804395at2"/>
<protein>
    <submittedName>
        <fullName evidence="2">SGNH/GDSL hydrolase family protein</fullName>
    </submittedName>
</protein>
<dbReference type="Proteomes" id="UP000275281">
    <property type="component" value="Unassembled WGS sequence"/>
</dbReference>
<dbReference type="CDD" id="cd01836">
    <property type="entry name" value="FeeA_FeeB_like"/>
    <property type="match status" value="1"/>
</dbReference>
<dbReference type="EMBL" id="RPOK01000004">
    <property type="protein sequence ID" value="RPJ65877.1"/>
    <property type="molecule type" value="Genomic_DNA"/>
</dbReference>
<dbReference type="GO" id="GO:0004622">
    <property type="term" value="F:phosphatidylcholine lysophospholipase activity"/>
    <property type="evidence" value="ECO:0007669"/>
    <property type="project" value="TreeGrafter"/>
</dbReference>
<dbReference type="InterPro" id="IPR036514">
    <property type="entry name" value="SGNH_hydro_sf"/>
</dbReference>
<name>A0A3N5XXT4_9ALTE</name>
<dbReference type="PANTHER" id="PTHR30383">
    <property type="entry name" value="THIOESTERASE 1/PROTEASE 1/LYSOPHOSPHOLIPASE L1"/>
    <property type="match status" value="1"/>
</dbReference>
<proteinExistence type="predicted"/>
<dbReference type="InterPro" id="IPR013830">
    <property type="entry name" value="SGNH_hydro"/>
</dbReference>
<dbReference type="Gene3D" id="3.40.50.1110">
    <property type="entry name" value="SGNH hydrolase"/>
    <property type="match status" value="1"/>
</dbReference>
<keyword evidence="3" id="KW-1185">Reference proteome</keyword>
<evidence type="ECO:0000259" key="1">
    <source>
        <dbReference type="Pfam" id="PF13472"/>
    </source>
</evidence>
<comment type="caution">
    <text evidence="2">The sequence shown here is derived from an EMBL/GenBank/DDBJ whole genome shotgun (WGS) entry which is preliminary data.</text>
</comment>
<dbReference type="AlphaFoldDB" id="A0A3N5XXT4"/>
<organism evidence="2 3">
    <name type="scientific">Alteromonas sediminis</name>
    <dbReference type="NCBI Taxonomy" id="2259342"/>
    <lineage>
        <taxon>Bacteria</taxon>
        <taxon>Pseudomonadati</taxon>
        <taxon>Pseudomonadota</taxon>
        <taxon>Gammaproteobacteria</taxon>
        <taxon>Alteromonadales</taxon>
        <taxon>Alteromonadaceae</taxon>
        <taxon>Alteromonas/Salinimonas group</taxon>
        <taxon>Alteromonas</taxon>
    </lineage>
</organism>
<dbReference type="SUPFAM" id="SSF52266">
    <property type="entry name" value="SGNH hydrolase"/>
    <property type="match status" value="1"/>
</dbReference>
<evidence type="ECO:0000313" key="2">
    <source>
        <dbReference type="EMBL" id="RPJ65877.1"/>
    </source>
</evidence>